<dbReference type="RefSeq" id="WP_132174881.1">
    <property type="nucleotide sequence ID" value="NZ_SMKX01000144.1"/>
</dbReference>
<sequence length="238" mass="25035">MTLVAAPQWRISTDRAAAAKFAVAEGADELHLDFGGAHRGPLLSDAVQVREAVAIAKDIPIPVLAVNHLNDIGLTSPEAGALLEQALDCARALAVAVLHIPGFRRSLPTSAAVLAGTAQVLRGLCEQGLTVAYESPLGATESLALARAVDHPALCLVLDSGNLREAGEDPLEFAASVGEAGMLLPDLHIKDPGFDDLPDLLRTPGLRSVLVENDYHTAPARLRTDIALVGSWDDKDER</sequence>
<protein>
    <submittedName>
        <fullName evidence="2">Epimerase</fullName>
    </submittedName>
</protein>
<evidence type="ECO:0000259" key="1">
    <source>
        <dbReference type="Pfam" id="PF01261"/>
    </source>
</evidence>
<proteinExistence type="predicted"/>
<reference evidence="2 3" key="1">
    <citation type="submission" date="2019-03" db="EMBL/GenBank/DDBJ databases">
        <title>Draft genome sequences of novel Actinobacteria.</title>
        <authorList>
            <person name="Sahin N."/>
            <person name="Ay H."/>
            <person name="Saygin H."/>
        </authorList>
    </citation>
    <scope>NUCLEOTIDE SEQUENCE [LARGE SCALE GENOMIC DNA]</scope>
    <source>
        <strain evidence="2 3">JCM 13523</strain>
    </source>
</reference>
<feature type="domain" description="Xylose isomerase-like TIM barrel" evidence="1">
    <location>
        <begin position="21"/>
        <end position="191"/>
    </location>
</feature>
<dbReference type="EMBL" id="SMKX01000144">
    <property type="protein sequence ID" value="TDD48045.1"/>
    <property type="molecule type" value="Genomic_DNA"/>
</dbReference>
<dbReference type="AlphaFoldDB" id="A0A4R4YRY8"/>
<keyword evidence="3" id="KW-1185">Reference proteome</keyword>
<dbReference type="Gene3D" id="3.20.20.150">
    <property type="entry name" value="Divalent-metal-dependent TIM barrel enzymes"/>
    <property type="match status" value="1"/>
</dbReference>
<name>A0A4R4YRY8_9ACTN</name>
<dbReference type="SUPFAM" id="SSF51658">
    <property type="entry name" value="Xylose isomerase-like"/>
    <property type="match status" value="1"/>
</dbReference>
<evidence type="ECO:0000313" key="3">
    <source>
        <dbReference type="Proteomes" id="UP000295124"/>
    </source>
</evidence>
<dbReference type="Proteomes" id="UP000295124">
    <property type="component" value="Unassembled WGS sequence"/>
</dbReference>
<organism evidence="2 3">
    <name type="scientific">Kribbella antibiotica</name>
    <dbReference type="NCBI Taxonomy" id="190195"/>
    <lineage>
        <taxon>Bacteria</taxon>
        <taxon>Bacillati</taxon>
        <taxon>Actinomycetota</taxon>
        <taxon>Actinomycetes</taxon>
        <taxon>Propionibacteriales</taxon>
        <taxon>Kribbellaceae</taxon>
        <taxon>Kribbella</taxon>
    </lineage>
</organism>
<accession>A0A4R4YRY8</accession>
<dbReference type="OrthoDB" id="4201816at2"/>
<dbReference type="InterPro" id="IPR013022">
    <property type="entry name" value="Xyl_isomerase-like_TIM-brl"/>
</dbReference>
<dbReference type="Pfam" id="PF01261">
    <property type="entry name" value="AP_endonuc_2"/>
    <property type="match status" value="1"/>
</dbReference>
<gene>
    <name evidence="2" type="ORF">E1263_33790</name>
</gene>
<comment type="caution">
    <text evidence="2">The sequence shown here is derived from an EMBL/GenBank/DDBJ whole genome shotgun (WGS) entry which is preliminary data.</text>
</comment>
<evidence type="ECO:0000313" key="2">
    <source>
        <dbReference type="EMBL" id="TDD48045.1"/>
    </source>
</evidence>
<dbReference type="InterPro" id="IPR036237">
    <property type="entry name" value="Xyl_isomerase-like_sf"/>
</dbReference>